<evidence type="ECO:0000313" key="8">
    <source>
        <dbReference type="EMBL" id="PIP61180.1"/>
    </source>
</evidence>
<dbReference type="GO" id="GO:0110051">
    <property type="term" value="P:metabolite repair"/>
    <property type="evidence" value="ECO:0007669"/>
    <property type="project" value="TreeGrafter"/>
</dbReference>
<dbReference type="PROSITE" id="PS51383">
    <property type="entry name" value="YJEF_C_3"/>
    <property type="match status" value="1"/>
</dbReference>
<comment type="similarity">
    <text evidence="6">Belongs to the NnrD/CARKD family.</text>
</comment>
<dbReference type="Proteomes" id="UP000231246">
    <property type="component" value="Unassembled WGS sequence"/>
</dbReference>
<evidence type="ECO:0000256" key="4">
    <source>
        <dbReference type="ARBA" id="ARBA00023027"/>
    </source>
</evidence>
<keyword evidence="5 6" id="KW-0456">Lyase</keyword>
<comment type="catalytic activity">
    <reaction evidence="6">
        <text>(6S)-NADHX + ADP = AMP + phosphate + NADH + H(+)</text>
        <dbReference type="Rhea" id="RHEA:32223"/>
        <dbReference type="ChEBI" id="CHEBI:15378"/>
        <dbReference type="ChEBI" id="CHEBI:43474"/>
        <dbReference type="ChEBI" id="CHEBI:57945"/>
        <dbReference type="ChEBI" id="CHEBI:64074"/>
        <dbReference type="ChEBI" id="CHEBI:456215"/>
        <dbReference type="ChEBI" id="CHEBI:456216"/>
        <dbReference type="EC" id="4.2.1.136"/>
    </reaction>
</comment>
<dbReference type="InterPro" id="IPR017953">
    <property type="entry name" value="Carbohydrate_kinase_pred_CS"/>
</dbReference>
<dbReference type="PANTHER" id="PTHR12592">
    <property type="entry name" value="ATP-DEPENDENT (S)-NAD(P)H-HYDRATE DEHYDRATASE FAMILY MEMBER"/>
    <property type="match status" value="1"/>
</dbReference>
<keyword evidence="1 6" id="KW-0547">Nucleotide-binding</keyword>
<name>A0A2H0BVV6_9BACT</name>
<dbReference type="Gene3D" id="3.40.1190.20">
    <property type="match status" value="1"/>
</dbReference>
<gene>
    <name evidence="6" type="primary">nnrD</name>
    <name evidence="8" type="ORF">COW99_05295</name>
</gene>
<keyword evidence="4 6" id="KW-0520">NAD</keyword>
<evidence type="ECO:0000256" key="3">
    <source>
        <dbReference type="ARBA" id="ARBA00022857"/>
    </source>
</evidence>
<comment type="caution">
    <text evidence="6">Lacks conserved residue(s) required for the propagation of feature annotation.</text>
</comment>
<dbReference type="PROSITE" id="PS01050">
    <property type="entry name" value="YJEF_C_2"/>
    <property type="match status" value="1"/>
</dbReference>
<feature type="binding site" evidence="6">
    <location>
        <position position="120"/>
    </location>
    <ligand>
        <name>(6S)-NADPHX</name>
        <dbReference type="ChEBI" id="CHEBI:64076"/>
    </ligand>
</feature>
<dbReference type="InterPro" id="IPR000631">
    <property type="entry name" value="CARKD"/>
</dbReference>
<dbReference type="HAMAP" id="MF_01965">
    <property type="entry name" value="NADHX_dehydratase"/>
    <property type="match status" value="1"/>
</dbReference>
<feature type="binding site" evidence="6">
    <location>
        <position position="172"/>
    </location>
    <ligand>
        <name>(6S)-NADPHX</name>
        <dbReference type="ChEBI" id="CHEBI:64076"/>
    </ligand>
</feature>
<dbReference type="Pfam" id="PF01256">
    <property type="entry name" value="Carb_kinase"/>
    <property type="match status" value="1"/>
</dbReference>
<feature type="binding site" evidence="6">
    <location>
        <position position="229"/>
    </location>
    <ligand>
        <name>(6S)-NADPHX</name>
        <dbReference type="ChEBI" id="CHEBI:64076"/>
    </ligand>
</feature>
<evidence type="ECO:0000256" key="1">
    <source>
        <dbReference type="ARBA" id="ARBA00022741"/>
    </source>
</evidence>
<proteinExistence type="inferred from homology"/>
<dbReference type="InterPro" id="IPR029056">
    <property type="entry name" value="Ribokinase-like"/>
</dbReference>
<evidence type="ECO:0000313" key="9">
    <source>
        <dbReference type="Proteomes" id="UP000231246"/>
    </source>
</evidence>
<evidence type="ECO:0000256" key="5">
    <source>
        <dbReference type="ARBA" id="ARBA00023239"/>
    </source>
</evidence>
<keyword evidence="3 6" id="KW-0521">NADP</keyword>
<comment type="catalytic activity">
    <reaction evidence="6">
        <text>(6S)-NADPHX + ADP = AMP + phosphate + NADPH + H(+)</text>
        <dbReference type="Rhea" id="RHEA:32235"/>
        <dbReference type="ChEBI" id="CHEBI:15378"/>
        <dbReference type="ChEBI" id="CHEBI:43474"/>
        <dbReference type="ChEBI" id="CHEBI:57783"/>
        <dbReference type="ChEBI" id="CHEBI:64076"/>
        <dbReference type="ChEBI" id="CHEBI:456215"/>
        <dbReference type="ChEBI" id="CHEBI:456216"/>
        <dbReference type="EC" id="4.2.1.136"/>
    </reaction>
</comment>
<evidence type="ECO:0000256" key="6">
    <source>
        <dbReference type="HAMAP-Rule" id="MF_01965"/>
    </source>
</evidence>
<sequence>MLTIGSPIRLLSGYILFKILTMQEFNPEILKQLYQPEADSHKGQNGKLLIIAGSALFHAPLIWSAQIASRLVDMVYIASTPENNEIVKSLKTKFQNGIVIPRSDINSYINEADCILIGPGLPRKEGEQSGDDDTKKLTESILSTKSQLVLDGGALQTIDKSQISVGAILTPHVREFEMLFGNNKKVQDMAKQHSCIILLKGQVDIVCSPDKCVTISGGNPGMTKGGTGDVLAGLVAALACKNDPFLATTAGSYLNKKAGELLAETVGNNFNATDLLNQIPQTISFKTGF</sequence>
<dbReference type="SUPFAM" id="SSF53613">
    <property type="entry name" value="Ribokinase-like"/>
    <property type="match status" value="1"/>
</dbReference>
<comment type="function">
    <text evidence="6">Catalyzes the dehydration of the S-form of NAD(P)HX at the expense of ADP, which is converted to AMP. Together with NAD(P)HX epimerase, which catalyzes the epimerization of the S- and R-forms, the enzyme allows the repair of both epimers of NAD(P)HX, a damaged form of NAD(P)H that is a result of enzymatic or heat-dependent hydration.</text>
</comment>
<dbReference type="CDD" id="cd01171">
    <property type="entry name" value="YXKO-related"/>
    <property type="match status" value="1"/>
</dbReference>
<evidence type="ECO:0000259" key="7">
    <source>
        <dbReference type="PROSITE" id="PS51383"/>
    </source>
</evidence>
<dbReference type="EC" id="4.2.1.136" evidence="6"/>
<dbReference type="GO" id="GO:0052855">
    <property type="term" value="F:ADP-dependent NAD(P)H-hydrate dehydratase activity"/>
    <property type="evidence" value="ECO:0007669"/>
    <property type="project" value="UniProtKB-UniRule"/>
</dbReference>
<evidence type="ECO:0000256" key="2">
    <source>
        <dbReference type="ARBA" id="ARBA00022840"/>
    </source>
</evidence>
<reference evidence="8 9" key="1">
    <citation type="submission" date="2017-09" db="EMBL/GenBank/DDBJ databases">
        <title>Depth-based differentiation of microbial function through sediment-hosted aquifers and enrichment of novel symbionts in the deep terrestrial subsurface.</title>
        <authorList>
            <person name="Probst A.J."/>
            <person name="Ladd B."/>
            <person name="Jarett J.K."/>
            <person name="Geller-Mcgrath D.E."/>
            <person name="Sieber C.M."/>
            <person name="Emerson J.B."/>
            <person name="Anantharaman K."/>
            <person name="Thomas B.C."/>
            <person name="Malmstrom R."/>
            <person name="Stieglmeier M."/>
            <person name="Klingl A."/>
            <person name="Woyke T."/>
            <person name="Ryan C.M."/>
            <person name="Banfield J.F."/>
        </authorList>
    </citation>
    <scope>NUCLEOTIDE SEQUENCE [LARGE SCALE GENOMIC DNA]</scope>
    <source>
        <strain evidence="8">CG22_combo_CG10-13_8_21_14_all_38_20</strain>
    </source>
</reference>
<feature type="binding site" evidence="6">
    <location>
        <position position="228"/>
    </location>
    <ligand>
        <name>AMP</name>
        <dbReference type="ChEBI" id="CHEBI:456215"/>
    </ligand>
</feature>
<comment type="caution">
    <text evidence="8">The sequence shown here is derived from an EMBL/GenBank/DDBJ whole genome shotgun (WGS) entry which is preliminary data.</text>
</comment>
<dbReference type="PANTHER" id="PTHR12592:SF0">
    <property type="entry name" value="ATP-DEPENDENT (S)-NAD(P)H-HYDRATE DEHYDRATASE"/>
    <property type="match status" value="1"/>
</dbReference>
<feature type="domain" description="YjeF C-terminal" evidence="7">
    <location>
        <begin position="25"/>
        <end position="286"/>
    </location>
</feature>
<dbReference type="GO" id="GO:0046496">
    <property type="term" value="P:nicotinamide nucleotide metabolic process"/>
    <property type="evidence" value="ECO:0007669"/>
    <property type="project" value="UniProtKB-UniRule"/>
</dbReference>
<dbReference type="EMBL" id="PCTA01000033">
    <property type="protein sequence ID" value="PIP61180.1"/>
    <property type="molecule type" value="Genomic_DNA"/>
</dbReference>
<dbReference type="NCBIfam" id="TIGR00196">
    <property type="entry name" value="yjeF_cterm"/>
    <property type="match status" value="1"/>
</dbReference>
<protein>
    <recommendedName>
        <fullName evidence="6">ADP-dependent (S)-NAD(P)H-hydrate dehydratase</fullName>
        <ecNumber evidence="6">4.2.1.136</ecNumber>
    </recommendedName>
    <alternativeName>
        <fullName evidence="6">ADP-dependent NAD(P)HX dehydratase</fullName>
    </alternativeName>
</protein>
<organism evidence="8 9">
    <name type="scientific">Candidatus Roizmanbacteria bacterium CG22_combo_CG10-13_8_21_14_all_38_20</name>
    <dbReference type="NCBI Taxonomy" id="1974862"/>
    <lineage>
        <taxon>Bacteria</taxon>
        <taxon>Candidatus Roizmaniibacteriota</taxon>
    </lineage>
</organism>
<comment type="subunit">
    <text evidence="6">Homotetramer.</text>
</comment>
<comment type="cofactor">
    <cofactor evidence="6">
        <name>Mg(2+)</name>
        <dbReference type="ChEBI" id="CHEBI:18420"/>
    </cofactor>
</comment>
<keyword evidence="2 6" id="KW-0067">ATP-binding</keyword>
<dbReference type="GO" id="GO:0005524">
    <property type="term" value="F:ATP binding"/>
    <property type="evidence" value="ECO:0007669"/>
    <property type="project" value="UniProtKB-KW"/>
</dbReference>
<accession>A0A2H0BVV6</accession>
<dbReference type="AlphaFoldDB" id="A0A2H0BVV6"/>